<protein>
    <recommendedName>
        <fullName evidence="3">SpoIIAA-like</fullName>
    </recommendedName>
</protein>
<dbReference type="EMBL" id="FOXS01000002">
    <property type="protein sequence ID" value="SFQ35838.1"/>
    <property type="molecule type" value="Genomic_DNA"/>
</dbReference>
<sequence>MSLVLLLASEVLDVHYDAAHAWLYLDWKGPQQLRTVQAACAQVTELIVQTGAHKALNDNTHVTTSNWELAKWIAHEYLPVAAQAGIAYVAWVHSPLLGARTNIDLMTVFSDRNPQVAIFDELSAAYEWLNNIASVPVGH</sequence>
<dbReference type="RefSeq" id="WP_092672004.1">
    <property type="nucleotide sequence ID" value="NZ_FOXS01000002.1"/>
</dbReference>
<dbReference type="Proteomes" id="UP000199029">
    <property type="component" value="Unassembled WGS sequence"/>
</dbReference>
<evidence type="ECO:0008006" key="3">
    <source>
        <dbReference type="Google" id="ProtNLM"/>
    </source>
</evidence>
<keyword evidence="2" id="KW-1185">Reference proteome</keyword>
<reference evidence="2" key="1">
    <citation type="submission" date="2016-10" db="EMBL/GenBank/DDBJ databases">
        <authorList>
            <person name="Varghese N."/>
            <person name="Submissions S."/>
        </authorList>
    </citation>
    <scope>NUCLEOTIDE SEQUENCE [LARGE SCALE GENOMIC DNA]</scope>
    <source>
        <strain evidence="2">OR362-8,ATCC BAA-1266,JCM 13504</strain>
    </source>
</reference>
<dbReference type="AlphaFoldDB" id="A0A1I5XV64"/>
<dbReference type="OrthoDB" id="893408at2"/>
<organism evidence="1 2">
    <name type="scientific">Hymenobacter arizonensis</name>
    <name type="common">Siccationidurans arizonensis</name>
    <dbReference type="NCBI Taxonomy" id="1227077"/>
    <lineage>
        <taxon>Bacteria</taxon>
        <taxon>Pseudomonadati</taxon>
        <taxon>Bacteroidota</taxon>
        <taxon>Cytophagia</taxon>
        <taxon>Cytophagales</taxon>
        <taxon>Hymenobacteraceae</taxon>
        <taxon>Hymenobacter</taxon>
    </lineage>
</organism>
<name>A0A1I5XV64_HYMAR</name>
<proteinExistence type="predicted"/>
<evidence type="ECO:0000313" key="1">
    <source>
        <dbReference type="EMBL" id="SFQ35838.1"/>
    </source>
</evidence>
<gene>
    <name evidence="1" type="ORF">SAMN04515668_2062</name>
</gene>
<evidence type="ECO:0000313" key="2">
    <source>
        <dbReference type="Proteomes" id="UP000199029"/>
    </source>
</evidence>
<accession>A0A1I5XV64</accession>